<keyword evidence="3" id="KW-1185">Reference proteome</keyword>
<organism evidence="2 3">
    <name type="scientific">Eumeta variegata</name>
    <name type="common">Bagworm moth</name>
    <name type="synonym">Eumeta japonica</name>
    <dbReference type="NCBI Taxonomy" id="151549"/>
    <lineage>
        <taxon>Eukaryota</taxon>
        <taxon>Metazoa</taxon>
        <taxon>Ecdysozoa</taxon>
        <taxon>Arthropoda</taxon>
        <taxon>Hexapoda</taxon>
        <taxon>Insecta</taxon>
        <taxon>Pterygota</taxon>
        <taxon>Neoptera</taxon>
        <taxon>Endopterygota</taxon>
        <taxon>Lepidoptera</taxon>
        <taxon>Glossata</taxon>
        <taxon>Ditrysia</taxon>
        <taxon>Tineoidea</taxon>
        <taxon>Psychidae</taxon>
        <taxon>Oiketicinae</taxon>
        <taxon>Eumeta</taxon>
    </lineage>
</organism>
<feature type="compositionally biased region" description="Low complexity" evidence="1">
    <location>
        <begin position="47"/>
        <end position="57"/>
    </location>
</feature>
<comment type="caution">
    <text evidence="2">The sequence shown here is derived from an EMBL/GenBank/DDBJ whole genome shotgun (WGS) entry which is preliminary data.</text>
</comment>
<accession>A0A4C1SEU9</accession>
<name>A0A4C1SEU9_EUMVA</name>
<protein>
    <submittedName>
        <fullName evidence="2">Uncharacterized protein</fullName>
    </submittedName>
</protein>
<dbReference type="EMBL" id="BGZK01000006">
    <property type="protein sequence ID" value="GBP00679.1"/>
    <property type="molecule type" value="Genomic_DNA"/>
</dbReference>
<evidence type="ECO:0000256" key="1">
    <source>
        <dbReference type="SAM" id="MobiDB-lite"/>
    </source>
</evidence>
<sequence>MYCVYAFPRSTLYAENSIRRAISRGLNYSRSGRRPARSHHVRRPMGARRAPGAANGGPRDAACALLIQTRDATDYGRMYEMGIANSCRFVSGDYRSVEIQMCHSFV</sequence>
<feature type="compositionally biased region" description="Basic residues" evidence="1">
    <location>
        <begin position="31"/>
        <end position="46"/>
    </location>
</feature>
<evidence type="ECO:0000313" key="3">
    <source>
        <dbReference type="Proteomes" id="UP000299102"/>
    </source>
</evidence>
<gene>
    <name evidence="2" type="ORF">EVAR_76933_1</name>
</gene>
<feature type="region of interest" description="Disordered" evidence="1">
    <location>
        <begin position="29"/>
        <end position="57"/>
    </location>
</feature>
<evidence type="ECO:0000313" key="2">
    <source>
        <dbReference type="EMBL" id="GBP00679.1"/>
    </source>
</evidence>
<proteinExistence type="predicted"/>
<reference evidence="2 3" key="1">
    <citation type="journal article" date="2019" name="Commun. Biol.">
        <title>The bagworm genome reveals a unique fibroin gene that provides high tensile strength.</title>
        <authorList>
            <person name="Kono N."/>
            <person name="Nakamura H."/>
            <person name="Ohtoshi R."/>
            <person name="Tomita M."/>
            <person name="Numata K."/>
            <person name="Arakawa K."/>
        </authorList>
    </citation>
    <scope>NUCLEOTIDE SEQUENCE [LARGE SCALE GENOMIC DNA]</scope>
</reference>
<dbReference type="AlphaFoldDB" id="A0A4C1SEU9"/>
<dbReference type="Proteomes" id="UP000299102">
    <property type="component" value="Unassembled WGS sequence"/>
</dbReference>